<dbReference type="OrthoDB" id="2446850at2759"/>
<reference evidence="6" key="1">
    <citation type="submission" date="2020-01" db="EMBL/GenBank/DDBJ databases">
        <title>Genome Sequencing of Three Apophysomyces-Like Fungal Strains Confirms a Novel Fungal Genus in the Mucoromycota with divergent Burkholderia-like Endosymbiotic Bacteria.</title>
        <authorList>
            <person name="Stajich J.E."/>
            <person name="Macias A.M."/>
            <person name="Carter-House D."/>
            <person name="Lovett B."/>
            <person name="Kasson L.R."/>
            <person name="Berry K."/>
            <person name="Grigoriev I."/>
            <person name="Chang Y."/>
            <person name="Spatafora J."/>
            <person name="Kasson M.T."/>
        </authorList>
    </citation>
    <scope>NUCLEOTIDE SEQUENCE</scope>
    <source>
        <strain evidence="6">NRRL A-21654</strain>
    </source>
</reference>
<gene>
    <name evidence="6" type="ORF">EC973_006760</name>
</gene>
<dbReference type="SUPFAM" id="SSF161084">
    <property type="entry name" value="MAPEG domain-like"/>
    <property type="match status" value="1"/>
</dbReference>
<dbReference type="EMBL" id="JABAYA010000045">
    <property type="protein sequence ID" value="KAF7727995.1"/>
    <property type="molecule type" value="Genomic_DNA"/>
</dbReference>
<organism evidence="6 7">
    <name type="scientific">Apophysomyces ossiformis</name>
    <dbReference type="NCBI Taxonomy" id="679940"/>
    <lineage>
        <taxon>Eukaryota</taxon>
        <taxon>Fungi</taxon>
        <taxon>Fungi incertae sedis</taxon>
        <taxon>Mucoromycota</taxon>
        <taxon>Mucoromycotina</taxon>
        <taxon>Mucoromycetes</taxon>
        <taxon>Mucorales</taxon>
        <taxon>Mucorineae</taxon>
        <taxon>Mucoraceae</taxon>
        <taxon>Apophysomyces</taxon>
    </lineage>
</organism>
<comment type="caution">
    <text evidence="6">The sequence shown here is derived from an EMBL/GenBank/DDBJ whole genome shotgun (WGS) entry which is preliminary data.</text>
</comment>
<feature type="transmembrane region" description="Helical" evidence="5">
    <location>
        <begin position="132"/>
        <end position="151"/>
    </location>
</feature>
<dbReference type="InterPro" id="IPR023352">
    <property type="entry name" value="MAPEG-like_dom_sf"/>
</dbReference>
<evidence type="ECO:0000256" key="3">
    <source>
        <dbReference type="ARBA" id="ARBA00022989"/>
    </source>
</evidence>
<comment type="subcellular location">
    <subcellularLocation>
        <location evidence="1">Membrane</location>
    </subcellularLocation>
</comment>
<keyword evidence="7" id="KW-1185">Reference proteome</keyword>
<sequence length="154" mass="17461">MSVKNGYDLDSFVAEWHVRLTWIAFFTLWVLWGLVYFIRHVIGDTDKPAPAPQDPESASKPKWKPEGGFHSRLANAHRVLFENTLLLLSVLVLNTLGTASTRAVMILTWIYFAFTVVFAFSEIGVEHKFIRLVYSAIFYGITLAIGGLAFHQGW</sequence>
<evidence type="ECO:0000256" key="2">
    <source>
        <dbReference type="ARBA" id="ARBA00022692"/>
    </source>
</evidence>
<evidence type="ECO:0000256" key="1">
    <source>
        <dbReference type="ARBA" id="ARBA00004370"/>
    </source>
</evidence>
<keyword evidence="3 5" id="KW-1133">Transmembrane helix</keyword>
<evidence type="ECO:0008006" key="8">
    <source>
        <dbReference type="Google" id="ProtNLM"/>
    </source>
</evidence>
<feature type="transmembrane region" description="Helical" evidence="5">
    <location>
        <begin position="20"/>
        <end position="38"/>
    </location>
</feature>
<keyword evidence="4 5" id="KW-0472">Membrane</keyword>
<name>A0A8H7BVH3_9FUNG</name>
<feature type="transmembrane region" description="Helical" evidence="5">
    <location>
        <begin position="79"/>
        <end position="97"/>
    </location>
</feature>
<evidence type="ECO:0000256" key="4">
    <source>
        <dbReference type="ARBA" id="ARBA00023136"/>
    </source>
</evidence>
<dbReference type="Proteomes" id="UP000605846">
    <property type="component" value="Unassembled WGS sequence"/>
</dbReference>
<keyword evidence="2 5" id="KW-0812">Transmembrane</keyword>
<evidence type="ECO:0000313" key="6">
    <source>
        <dbReference type="EMBL" id="KAF7727995.1"/>
    </source>
</evidence>
<accession>A0A8H7BVH3</accession>
<evidence type="ECO:0000313" key="7">
    <source>
        <dbReference type="Proteomes" id="UP000605846"/>
    </source>
</evidence>
<evidence type="ECO:0000256" key="5">
    <source>
        <dbReference type="SAM" id="Phobius"/>
    </source>
</evidence>
<dbReference type="GO" id="GO:0016020">
    <property type="term" value="C:membrane"/>
    <property type="evidence" value="ECO:0007669"/>
    <property type="project" value="UniProtKB-SubCell"/>
</dbReference>
<feature type="transmembrane region" description="Helical" evidence="5">
    <location>
        <begin position="103"/>
        <end position="120"/>
    </location>
</feature>
<protein>
    <recommendedName>
        <fullName evidence="8">MAPEG family protein</fullName>
    </recommendedName>
</protein>
<dbReference type="InterPro" id="IPR001129">
    <property type="entry name" value="Membr-assoc_MAPEG"/>
</dbReference>
<dbReference type="AlphaFoldDB" id="A0A8H7BVH3"/>
<proteinExistence type="predicted"/>
<dbReference type="Pfam" id="PF01124">
    <property type="entry name" value="MAPEG"/>
    <property type="match status" value="1"/>
</dbReference>